<name>A0A8J4F5R1_9CHLO</name>
<evidence type="ECO:0000256" key="1">
    <source>
        <dbReference type="SAM" id="MobiDB-lite"/>
    </source>
</evidence>
<dbReference type="PANTHER" id="PTHR35711">
    <property type="entry name" value="EXPRESSED PROTEIN"/>
    <property type="match status" value="1"/>
</dbReference>
<feature type="compositionally biased region" description="Basic and acidic residues" evidence="1">
    <location>
        <begin position="1061"/>
        <end position="1073"/>
    </location>
</feature>
<feature type="compositionally biased region" description="Acidic residues" evidence="1">
    <location>
        <begin position="1025"/>
        <end position="1038"/>
    </location>
</feature>
<dbReference type="PANTHER" id="PTHR35711:SF1">
    <property type="entry name" value="ECTODERMAL, ISOFORM F"/>
    <property type="match status" value="1"/>
</dbReference>
<sequence>MSQAKGSPAPSRLQTGTSTTSSSSSRPNTNATTPLLPPIIEAHHYYIPPAVSTSLVSGSNIVGPVEEARPSGVRKTSTQINSRLGFFSSPDEPRSVGSHGYLSPSYSELKPAAPGTRSVTTKPHGSKVSGLRALRNGTSLLTERDLKFLREREADNQQVFDVWSQRKHLELEMEREEQDRLKAESQARYEAREQQILEQNQTAVKKWEQNKVKQQQTDAEDNYLKQIKLRALQAYHHRINHAYENKCKKREEGFAVRSGVAHIPHTFDAFRADRANKAAQKPLGKEKSAASYRSLLEEADREGDEEAAMIAMMGGTHSLVSVARQKSGEASSPDGGAVFLEPSFASAARHGTGTSTLPPLGRHLVAPAILAQYLPPTSQVSKGPEGEGLVGERSGGVARRSAGFDGDDDLLKDESLEDESRQAILPPNITSIYAPFEVIGAIVQEERDKAQEEFQKRLKEAAEDSMRKVEVAYMPVASSNAATMEPSESRQTAAESDDTAALLHVSPAFFAAYGTGTGTGDGDGAVPPRPRAAAGETSNGNKSGVPRGISHILSAAQQPENVAGPGDDGDEAYSEVFGRGSEGGSRAYSRSASGSGLGPLPAMAQSHSRRESGSSRYTSSAHSAAAVAVPSGGVGPKKRDSVASRATSSEIALLEPVVDVASDMVPSRRESAVSRGTGGSGTPRPTDDALSDAALSRQQSRDRQSSATRGNMAAATSGGHISRQESAADRAGDSEGDVVSSAGPSRRESELSNAVDAAPPSRRESAASRHEPDAVRRLEGNASTSRRESSVSNGAISGDISGRRGSAASVGVRRGKSGRSSVVTDPVPSRRESSVSAAAAGAGPSRRDSSVSNLASEGQVPLAAARVDSDAGTNRRGPSTKTSSPVRTDSATAPSKRDSAGSLSVSGSEAPATAAANTSRQESNISSYSVPPSSEDMEGAPSARGLASGKQQAIDKPVRGSDSVVGMEHSLGLLPLTPVAVQPEYAESKVALKAKDDEEESDVEEEESEGDSDLEAAPQRKDEGSSEEEEEEEEEEEDGQRSGTVEARKKSMELDSDEEGNDVRSSDDGSHTEDETEEEEEDEEEEEAEEEEAEEEEEEEAEEEEAEGENGRRK</sequence>
<feature type="region of interest" description="Disordered" evidence="1">
    <location>
        <begin position="559"/>
        <end position="963"/>
    </location>
</feature>
<accession>A0A8J4F5R1</accession>
<evidence type="ECO:0000313" key="3">
    <source>
        <dbReference type="Proteomes" id="UP000747399"/>
    </source>
</evidence>
<reference evidence="2" key="1">
    <citation type="journal article" date="2021" name="Proc. Natl. Acad. Sci. U.S.A.">
        <title>Three genomes in the algal genus Volvox reveal the fate of a haploid sex-determining region after a transition to homothallism.</title>
        <authorList>
            <person name="Yamamoto K."/>
            <person name="Hamaji T."/>
            <person name="Kawai-Toyooka H."/>
            <person name="Matsuzaki R."/>
            <person name="Takahashi F."/>
            <person name="Nishimura Y."/>
            <person name="Kawachi M."/>
            <person name="Noguchi H."/>
            <person name="Minakuchi Y."/>
            <person name="Umen J.G."/>
            <person name="Toyoda A."/>
            <person name="Nozaki H."/>
        </authorList>
    </citation>
    <scope>NUCLEOTIDE SEQUENCE</scope>
    <source>
        <strain evidence="2">NIES-3780</strain>
    </source>
</reference>
<feature type="region of interest" description="Disordered" evidence="1">
    <location>
        <begin position="520"/>
        <end position="547"/>
    </location>
</feature>
<feature type="region of interest" description="Disordered" evidence="1">
    <location>
        <begin position="479"/>
        <end position="498"/>
    </location>
</feature>
<feature type="compositionally biased region" description="Low complexity" evidence="1">
    <location>
        <begin position="619"/>
        <end position="631"/>
    </location>
</feature>
<keyword evidence="3" id="KW-1185">Reference proteome</keyword>
<dbReference type="AlphaFoldDB" id="A0A8J4F5R1"/>
<feature type="region of interest" description="Disordered" evidence="1">
    <location>
        <begin position="107"/>
        <end position="129"/>
    </location>
</feature>
<feature type="compositionally biased region" description="Low complexity" evidence="1">
    <location>
        <begin position="834"/>
        <end position="844"/>
    </location>
</feature>
<feature type="compositionally biased region" description="Basic and acidic residues" evidence="1">
    <location>
        <begin position="761"/>
        <end position="789"/>
    </location>
</feature>
<evidence type="ECO:0000313" key="2">
    <source>
        <dbReference type="EMBL" id="GIL57561.1"/>
    </source>
</evidence>
<gene>
    <name evidence="2" type="ORF">Vafri_12770</name>
</gene>
<dbReference type="Proteomes" id="UP000747399">
    <property type="component" value="Unassembled WGS sequence"/>
</dbReference>
<feature type="compositionally biased region" description="Basic and acidic residues" evidence="1">
    <location>
        <begin position="722"/>
        <end position="733"/>
    </location>
</feature>
<feature type="region of interest" description="Disordered" evidence="1">
    <location>
        <begin position="1"/>
        <end position="35"/>
    </location>
</feature>
<proteinExistence type="predicted"/>
<feature type="compositionally biased region" description="Polar residues" evidence="1">
    <location>
        <begin position="876"/>
        <end position="893"/>
    </location>
</feature>
<organism evidence="2 3">
    <name type="scientific">Volvox africanus</name>
    <dbReference type="NCBI Taxonomy" id="51714"/>
    <lineage>
        <taxon>Eukaryota</taxon>
        <taxon>Viridiplantae</taxon>
        <taxon>Chlorophyta</taxon>
        <taxon>core chlorophytes</taxon>
        <taxon>Chlorophyceae</taxon>
        <taxon>CS clade</taxon>
        <taxon>Chlamydomonadales</taxon>
        <taxon>Volvocaceae</taxon>
        <taxon>Volvox</taxon>
    </lineage>
</organism>
<feature type="compositionally biased region" description="Low complexity" evidence="1">
    <location>
        <begin position="584"/>
        <end position="594"/>
    </location>
</feature>
<feature type="compositionally biased region" description="Acidic residues" evidence="1">
    <location>
        <begin position="997"/>
        <end position="1014"/>
    </location>
</feature>
<feature type="compositionally biased region" description="Low complexity" evidence="1">
    <location>
        <begin position="923"/>
        <end position="934"/>
    </location>
</feature>
<dbReference type="EMBL" id="BNCO01000028">
    <property type="protein sequence ID" value="GIL57561.1"/>
    <property type="molecule type" value="Genomic_DNA"/>
</dbReference>
<feature type="region of interest" description="Disordered" evidence="1">
    <location>
        <begin position="990"/>
        <end position="1114"/>
    </location>
</feature>
<feature type="region of interest" description="Disordered" evidence="1">
    <location>
        <begin position="376"/>
        <end position="409"/>
    </location>
</feature>
<feature type="compositionally biased region" description="Low complexity" evidence="1">
    <location>
        <begin position="11"/>
        <end position="34"/>
    </location>
</feature>
<feature type="compositionally biased region" description="Acidic residues" evidence="1">
    <location>
        <begin position="1074"/>
        <end position="1108"/>
    </location>
</feature>
<protein>
    <submittedName>
        <fullName evidence="2">Uncharacterized protein</fullName>
    </submittedName>
</protein>
<comment type="caution">
    <text evidence="2">The sequence shown here is derived from an EMBL/GenBank/DDBJ whole genome shotgun (WGS) entry which is preliminary data.</text>
</comment>